<proteinExistence type="predicted"/>
<dbReference type="SUPFAM" id="SSF53335">
    <property type="entry name" value="S-adenosyl-L-methionine-dependent methyltransferases"/>
    <property type="match status" value="1"/>
</dbReference>
<dbReference type="GO" id="GO:0032259">
    <property type="term" value="P:methylation"/>
    <property type="evidence" value="ECO:0007669"/>
    <property type="project" value="UniProtKB-KW"/>
</dbReference>
<evidence type="ECO:0000313" key="3">
    <source>
        <dbReference type="Proteomes" id="UP001629249"/>
    </source>
</evidence>
<dbReference type="GO" id="GO:0008168">
    <property type="term" value="F:methyltransferase activity"/>
    <property type="evidence" value="ECO:0007669"/>
    <property type="project" value="UniProtKB-KW"/>
</dbReference>
<dbReference type="Proteomes" id="UP001629249">
    <property type="component" value="Unassembled WGS sequence"/>
</dbReference>
<accession>A0ABW9A2F3</accession>
<keyword evidence="2" id="KW-0489">Methyltransferase</keyword>
<keyword evidence="3" id="KW-1185">Reference proteome</keyword>
<dbReference type="InterPro" id="IPR029063">
    <property type="entry name" value="SAM-dependent_MTases_sf"/>
</dbReference>
<dbReference type="CDD" id="cd02440">
    <property type="entry name" value="AdoMet_MTases"/>
    <property type="match status" value="1"/>
</dbReference>
<feature type="domain" description="Methyltransferase" evidence="1">
    <location>
        <begin position="55"/>
        <end position="156"/>
    </location>
</feature>
<comment type="caution">
    <text evidence="2">The sequence shown here is derived from an EMBL/GenBank/DDBJ whole genome shotgun (WGS) entry which is preliminary data.</text>
</comment>
<dbReference type="Gene3D" id="3.40.50.150">
    <property type="entry name" value="Vaccinia Virus protein VP39"/>
    <property type="match status" value="1"/>
</dbReference>
<name>A0ABW9A2F3_9BURK</name>
<keyword evidence="2" id="KW-0808">Transferase</keyword>
<organism evidence="2 3">
    <name type="scientific">Paraburkholderia agricolaris</name>
    <dbReference type="NCBI Taxonomy" id="2152888"/>
    <lineage>
        <taxon>Bacteria</taxon>
        <taxon>Pseudomonadati</taxon>
        <taxon>Pseudomonadota</taxon>
        <taxon>Betaproteobacteria</taxon>
        <taxon>Burkholderiales</taxon>
        <taxon>Burkholderiaceae</taxon>
        <taxon>Paraburkholderia</taxon>
    </lineage>
</organism>
<evidence type="ECO:0000259" key="1">
    <source>
        <dbReference type="Pfam" id="PF13649"/>
    </source>
</evidence>
<dbReference type="EMBL" id="JAQQFN010000051">
    <property type="protein sequence ID" value="MFL9888868.1"/>
    <property type="molecule type" value="Genomic_DNA"/>
</dbReference>
<dbReference type="InterPro" id="IPR041698">
    <property type="entry name" value="Methyltransf_25"/>
</dbReference>
<dbReference type="RefSeq" id="WP_408335751.1">
    <property type="nucleotide sequence ID" value="NZ_JAQQFH010000060.1"/>
</dbReference>
<reference evidence="2 3" key="1">
    <citation type="journal article" date="2024" name="Chem. Sci.">
        <title>Discovery of megapolipeptins by genome mining of a Burkholderiales bacteria collection.</title>
        <authorList>
            <person name="Paulo B.S."/>
            <person name="Recchia M.J.J."/>
            <person name="Lee S."/>
            <person name="Fergusson C.H."/>
            <person name="Romanowski S.B."/>
            <person name="Hernandez A."/>
            <person name="Krull N."/>
            <person name="Liu D.Y."/>
            <person name="Cavanagh H."/>
            <person name="Bos A."/>
            <person name="Gray C.A."/>
            <person name="Murphy B.T."/>
            <person name="Linington R.G."/>
            <person name="Eustaquio A.S."/>
        </authorList>
    </citation>
    <scope>NUCLEOTIDE SEQUENCE [LARGE SCALE GENOMIC DNA]</scope>
    <source>
        <strain evidence="2 3">RL16-012-BIC-B</strain>
    </source>
</reference>
<dbReference type="Pfam" id="PF13649">
    <property type="entry name" value="Methyltransf_25"/>
    <property type="match status" value="1"/>
</dbReference>
<gene>
    <name evidence="2" type="ORF">PQR66_37995</name>
</gene>
<protein>
    <submittedName>
        <fullName evidence="2">Class I SAM-dependent methyltransferase</fullName>
    </submittedName>
</protein>
<sequence>MSNEWQNRDYAVDADRTYHERYFRENNLSAPGSWLAGPDEFVLRQARSLAKNSYVVDVGCGPGRHAIPIALYLKSLGGRVLCIDYLPIALERLSEAAEAAGVVDQIETQAIDVATTSLLAGSYDMCLAWSVWEATVPCADIAAKLVELQEAAKSGGGLNVIMFNTEMRRFDASSGVELDASSKLGNFNARDLLSLLRRLYEGWSAIRIETRDDEEFVADGNRTDRWTAKQVLFSARKP</sequence>
<evidence type="ECO:0000313" key="2">
    <source>
        <dbReference type="EMBL" id="MFL9888868.1"/>
    </source>
</evidence>